<name>I8UBA2_9ALTE</name>
<keyword evidence="2" id="KW-1185">Reference proteome</keyword>
<dbReference type="Proteomes" id="UP000035062">
    <property type="component" value="Unassembled WGS sequence"/>
</dbReference>
<gene>
    <name evidence="1" type="ORF">AGRI_06965</name>
</gene>
<evidence type="ECO:0000313" key="1">
    <source>
        <dbReference type="EMBL" id="EIW89208.1"/>
    </source>
</evidence>
<sequence>MLVSACWDQARLLDQKNRKNESAAESLLLLFQNLPYVLRLFCLKQRKSTCKRCFVWKGYKVCYVLLPA</sequence>
<accession>I8UBA2</accession>
<evidence type="ECO:0000313" key="2">
    <source>
        <dbReference type="Proteomes" id="UP000035062"/>
    </source>
</evidence>
<protein>
    <submittedName>
        <fullName evidence="1">Uncharacterized protein</fullName>
    </submittedName>
</protein>
<dbReference type="AlphaFoldDB" id="I8UBA2"/>
<dbReference type="EMBL" id="AKKU01000012">
    <property type="protein sequence ID" value="EIW89208.1"/>
    <property type="molecule type" value="Genomic_DNA"/>
</dbReference>
<dbReference type="STRING" id="1195246.AGRI_06965"/>
<reference evidence="1 2" key="1">
    <citation type="journal article" date="2012" name="J. Bacteriol.">
        <title>Genome Sequence of Pectin-Degrading Alishewanella agri, Isolated from Landfill Soil.</title>
        <authorList>
            <person name="Kim J."/>
            <person name="Jung J."/>
            <person name="Sung J.S."/>
            <person name="Chun J."/>
            <person name="Park W."/>
        </authorList>
    </citation>
    <scope>NUCLEOTIDE SEQUENCE [LARGE SCALE GENOMIC DNA]</scope>
    <source>
        <strain evidence="1 2">BL06</strain>
    </source>
</reference>
<comment type="caution">
    <text evidence="1">The sequence shown here is derived from an EMBL/GenBank/DDBJ whole genome shotgun (WGS) entry which is preliminary data.</text>
</comment>
<organism evidence="1 2">
    <name type="scientific">Alishewanella agri BL06</name>
    <dbReference type="NCBI Taxonomy" id="1195246"/>
    <lineage>
        <taxon>Bacteria</taxon>
        <taxon>Pseudomonadati</taxon>
        <taxon>Pseudomonadota</taxon>
        <taxon>Gammaproteobacteria</taxon>
        <taxon>Alteromonadales</taxon>
        <taxon>Alteromonadaceae</taxon>
        <taxon>Alishewanella</taxon>
    </lineage>
</organism>
<proteinExistence type="predicted"/>